<dbReference type="RefSeq" id="YP_002517871.1">
    <property type="nucleotide sequence ID" value="NC_011916.1"/>
</dbReference>
<proteinExistence type="inferred from homology"/>
<dbReference type="InterPro" id="IPR000189">
    <property type="entry name" value="Transglyc_AS"/>
</dbReference>
<feature type="domain" description="Transglycosylase SLT" evidence="4">
    <location>
        <begin position="95"/>
        <end position="190"/>
    </location>
</feature>
<accession>A0A0H3CC98</accession>
<dbReference type="InterPro" id="IPR008258">
    <property type="entry name" value="Transglycosylase_SLT_dom_1"/>
</dbReference>
<dbReference type="PANTHER" id="PTHR37423:SF2">
    <property type="entry name" value="MEMBRANE-BOUND LYTIC MUREIN TRANSGLYCOSYLASE C"/>
    <property type="match status" value="1"/>
</dbReference>
<dbReference type="RefSeq" id="WP_010920274.1">
    <property type="nucleotide sequence ID" value="NC_011916.1"/>
</dbReference>
<dbReference type="GO" id="GO:0000270">
    <property type="term" value="P:peptidoglycan metabolic process"/>
    <property type="evidence" value="ECO:0007669"/>
    <property type="project" value="InterPro"/>
</dbReference>
<feature type="region of interest" description="Disordered" evidence="3">
    <location>
        <begin position="56"/>
        <end position="88"/>
    </location>
</feature>
<dbReference type="PANTHER" id="PTHR37423">
    <property type="entry name" value="SOLUBLE LYTIC MUREIN TRANSGLYCOSYLASE-RELATED"/>
    <property type="match status" value="1"/>
</dbReference>
<dbReference type="Gene3D" id="1.10.530.10">
    <property type="match status" value="1"/>
</dbReference>
<dbReference type="SUPFAM" id="SSF53955">
    <property type="entry name" value="Lysozyme-like"/>
    <property type="match status" value="1"/>
</dbReference>
<dbReference type="InterPro" id="IPR023346">
    <property type="entry name" value="Lysozyme-like_dom_sf"/>
</dbReference>
<keyword evidence="6" id="KW-1185">Reference proteome</keyword>
<comment type="similarity">
    <text evidence="1">Belongs to the transglycosylase Slt family.</text>
</comment>
<dbReference type="AlphaFoldDB" id="A0A0H3CC98"/>
<dbReference type="HOGENOM" id="CLU_065765_1_3_5"/>
<evidence type="ECO:0000256" key="2">
    <source>
        <dbReference type="ARBA" id="ARBA00009387"/>
    </source>
</evidence>
<dbReference type="PATRIC" id="fig|565050.3.peg.2452"/>
<dbReference type="GO" id="GO:0008933">
    <property type="term" value="F:peptidoglycan lytic transglycosylase activity"/>
    <property type="evidence" value="ECO:0007669"/>
    <property type="project" value="InterPro"/>
</dbReference>
<organism evidence="5 6">
    <name type="scientific">Caulobacter vibrioides (strain NA1000 / CB15N)</name>
    <name type="common">Caulobacter crescentus</name>
    <dbReference type="NCBI Taxonomy" id="565050"/>
    <lineage>
        <taxon>Bacteria</taxon>
        <taxon>Pseudomonadati</taxon>
        <taxon>Pseudomonadota</taxon>
        <taxon>Alphaproteobacteria</taxon>
        <taxon>Caulobacterales</taxon>
        <taxon>Caulobacteraceae</taxon>
        <taxon>Caulobacter</taxon>
    </lineage>
</organism>
<dbReference type="EMBL" id="CP001340">
    <property type="protein sequence ID" value="ACL95963.1"/>
    <property type="molecule type" value="Genomic_DNA"/>
</dbReference>
<sequence>MEDTLGELVRRSVRSRSAPGLAWACGVAAIGLLCAARGHAQVLEIDDQGAVRRFDGPTQFLGDGPPVPLQAASRAERHRMGSDRTPTAPVKRLLEDAAQRSQISPDLLTAVARRESGLNPQARSAKGALGVMQLMPGTAKDLAVDPLDPAANVDGGTRYLKTLLARYDGDVIKALAAYNAGMGAVDRHGGVPPFPETKAYVDAILEHMAQAVAPRRKP</sequence>
<evidence type="ECO:0000256" key="3">
    <source>
        <dbReference type="SAM" id="MobiDB-lite"/>
    </source>
</evidence>
<dbReference type="SMR" id="A0A0H3CC98"/>
<dbReference type="CDD" id="cd00254">
    <property type="entry name" value="LT-like"/>
    <property type="match status" value="1"/>
</dbReference>
<evidence type="ECO:0000259" key="4">
    <source>
        <dbReference type="Pfam" id="PF01464"/>
    </source>
</evidence>
<evidence type="ECO:0000313" key="5">
    <source>
        <dbReference type="EMBL" id="ACL95963.1"/>
    </source>
</evidence>
<dbReference type="PhylomeDB" id="A0A0H3CC98"/>
<dbReference type="GeneID" id="7330650"/>
<comment type="similarity">
    <text evidence="2">Belongs to the virb1 family.</text>
</comment>
<reference evidence="5 6" key="1">
    <citation type="journal article" date="2010" name="J. Bacteriol.">
        <title>The genetic basis of laboratory adaptation in Caulobacter crescentus.</title>
        <authorList>
            <person name="Marks M.E."/>
            <person name="Castro-Rojas C.M."/>
            <person name="Teiling C."/>
            <person name="Du L."/>
            <person name="Kapatral V."/>
            <person name="Walunas T.L."/>
            <person name="Crosson S."/>
        </authorList>
    </citation>
    <scope>NUCLEOTIDE SEQUENCE [LARGE SCALE GENOMIC DNA]</scope>
    <source>
        <strain evidence="6">NA1000 / CB15N</strain>
    </source>
</reference>
<dbReference type="KEGG" id="ccs:CCNA_02498"/>
<dbReference type="Pfam" id="PF01464">
    <property type="entry name" value="SLT"/>
    <property type="match status" value="1"/>
</dbReference>
<evidence type="ECO:0000256" key="1">
    <source>
        <dbReference type="ARBA" id="ARBA00007734"/>
    </source>
</evidence>
<name>A0A0H3CC98_CAUVN</name>
<dbReference type="PROSITE" id="PS00922">
    <property type="entry name" value="TRANSGLYCOSYLASE"/>
    <property type="match status" value="1"/>
</dbReference>
<gene>
    <name evidence="5" type="primary">sdpC</name>
    <name evidence="5" type="ordered locus">CCNA_02498</name>
</gene>
<dbReference type="Proteomes" id="UP000001364">
    <property type="component" value="Chromosome"/>
</dbReference>
<evidence type="ECO:0000313" key="6">
    <source>
        <dbReference type="Proteomes" id="UP000001364"/>
    </source>
</evidence>
<dbReference type="OrthoDB" id="9815002at2"/>
<dbReference type="GO" id="GO:0016020">
    <property type="term" value="C:membrane"/>
    <property type="evidence" value="ECO:0007669"/>
    <property type="project" value="InterPro"/>
</dbReference>
<protein>
    <submittedName>
        <fullName evidence="5">Soluble lytic transglycosylase SdpC</fullName>
    </submittedName>
</protein>